<protein>
    <submittedName>
        <fullName evidence="1">Uncharacterized protein</fullName>
    </submittedName>
</protein>
<proteinExistence type="predicted"/>
<accession>A0A9X1Q3J6</accession>
<dbReference type="AlphaFoldDB" id="A0A9X1Q3J6"/>
<organism evidence="1 2">
    <name type="scientific">Streptomyces muensis</name>
    <dbReference type="NCBI Taxonomy" id="1077944"/>
    <lineage>
        <taxon>Bacteria</taxon>
        <taxon>Bacillati</taxon>
        <taxon>Actinomycetota</taxon>
        <taxon>Actinomycetes</taxon>
        <taxon>Kitasatosporales</taxon>
        <taxon>Streptomycetaceae</taxon>
        <taxon>Streptomyces</taxon>
    </lineage>
</organism>
<comment type="caution">
    <text evidence="1">The sequence shown here is derived from an EMBL/GenBank/DDBJ whole genome shotgun (WGS) entry which is preliminary data.</text>
</comment>
<name>A0A9X1Q3J6_STRM4</name>
<dbReference type="RefSeq" id="WP_234766714.1">
    <property type="nucleotide sequence ID" value="NZ_JAKEIP010000204.1"/>
</dbReference>
<dbReference type="EMBL" id="JAKEIP010000204">
    <property type="protein sequence ID" value="MCF1598312.1"/>
    <property type="molecule type" value="Genomic_DNA"/>
</dbReference>
<dbReference type="Proteomes" id="UP001139384">
    <property type="component" value="Unassembled WGS sequence"/>
</dbReference>
<evidence type="ECO:0000313" key="2">
    <source>
        <dbReference type="Proteomes" id="UP001139384"/>
    </source>
</evidence>
<keyword evidence="2" id="KW-1185">Reference proteome</keyword>
<evidence type="ECO:0000313" key="1">
    <source>
        <dbReference type="EMBL" id="MCF1598312.1"/>
    </source>
</evidence>
<reference evidence="1" key="1">
    <citation type="submission" date="2022-01" db="EMBL/GenBank/DDBJ databases">
        <title>Draft Genome Sequences of Seven Type Strains of the Genus Streptomyces.</title>
        <authorList>
            <person name="Aziz S."/>
            <person name="Coretto E."/>
            <person name="Chronakova A."/>
            <person name="Sproer C."/>
            <person name="Huber K."/>
            <person name="Nouioui I."/>
            <person name="Gross H."/>
        </authorList>
    </citation>
    <scope>NUCLEOTIDE SEQUENCE</scope>
    <source>
        <strain evidence="1">DSM 103493</strain>
    </source>
</reference>
<sequence>MQNDLADLSSLTVESFELEAVPAELVTESLHTDCVFCGCHCNQVPEKK</sequence>
<gene>
    <name evidence="1" type="ORF">L0P92_32885</name>
</gene>